<sequence length="946" mass="102584">MPRNPAAKKHQHGNRHDSGLVGPGKRVTKQKSNGHLNGTAKGPVPSEPIPQSHPTDPSLSVSANDQSASVASDSIQEIARGSTTTQSKAAELEGCESKEKENKTESNGSAMLQQRRTDMVSSRTKSTQDVSALQIASTIIRSRPACDTVSLLIVLLALPSMILTIVQALFASLTLMPGGGAPVSFLSLLDIFQGSAGAPSITTMVVVDVICFALWVCLWSWAQNFALDLAQIQIAITLGNGSSGKNGRANVICLVGVLLLHLIRSRGVRRFLVTNLVPLDLLSQIGLTEYLKYLPSDSDFGDSPGAPSYIRSLFAIHIISQAVMAFVRRRVSSSSSIPTAKSKRIDTEASAGSASDISTLESASVGVSSAVEYQAPPTPGLKEGKEKGVSAKKRRRQANHVRSKQPFWAALASTKVHVLREVEHNKALPTIANNQGTPFETVQRGLIWITHVDPSSISFEAGYIPFTEQPQDPDHPDVTGDNRPFYVRINGAKWHSVSLDPVDQSTAVEGSNAQWSGTISGLAPNCTYTCSFIRVDGEEEFASVMVKTPILLDKDLPASMSPVPVRQSTRPSSPTTTLKNSISTAEAKLNEARNRLTKLRRQHRTTLAKVEKEVDSFSTRLKTASDDTKQRQKLLQAERSIRQTEDATLEIDAALEGLVSTPEDEVDDYDACKMVYEEQTKLLAVANEALSKARSAATNDLSCANSELNTITSRKERLTGRNNKLTEQHDRITQANAQGLNEKERRAAESNAKGVDQQRREAELTHQIRFMENELRNSRMRWEANLRELDLLEKQELAQREMMLTNSGPLTPEGELPGTRPPPQHARPYAFGSFQAFPNSPVITEVQGSPFLAYAKTLPSTDQRRPRSETNRSAGGISNLSGDFEDADPIPPMPSTAEYGGNGRKGSGSSRGKNNGSPAVGIIGNALRSPQRGSYSPGHIPGSTTW</sequence>
<dbReference type="RefSeq" id="XP_007724214.1">
    <property type="nucleotide sequence ID" value="XM_007726024.1"/>
</dbReference>
<evidence type="ECO:0000256" key="1">
    <source>
        <dbReference type="SAM" id="Coils"/>
    </source>
</evidence>
<evidence type="ECO:0008006" key="6">
    <source>
        <dbReference type="Google" id="ProtNLM"/>
    </source>
</evidence>
<feature type="compositionally biased region" description="Polar residues" evidence="2">
    <location>
        <begin position="871"/>
        <end position="881"/>
    </location>
</feature>
<name>W9Y6P7_9EURO</name>
<dbReference type="OrthoDB" id="4158994at2759"/>
<feature type="compositionally biased region" description="Polar residues" evidence="2">
    <location>
        <begin position="108"/>
        <end position="124"/>
    </location>
</feature>
<evidence type="ECO:0000256" key="3">
    <source>
        <dbReference type="SAM" id="Phobius"/>
    </source>
</evidence>
<keyword evidence="3" id="KW-0472">Membrane</keyword>
<evidence type="ECO:0000313" key="5">
    <source>
        <dbReference type="Proteomes" id="UP000019484"/>
    </source>
</evidence>
<reference evidence="4 5" key="1">
    <citation type="submission" date="2013-03" db="EMBL/GenBank/DDBJ databases">
        <title>The Genome Sequence of Capronia coronata CBS 617.96.</title>
        <authorList>
            <consortium name="The Broad Institute Genomics Platform"/>
            <person name="Cuomo C."/>
            <person name="de Hoog S."/>
            <person name="Gorbushina A."/>
            <person name="Walker B."/>
            <person name="Young S.K."/>
            <person name="Zeng Q."/>
            <person name="Gargeya S."/>
            <person name="Fitzgerald M."/>
            <person name="Haas B."/>
            <person name="Abouelleil A."/>
            <person name="Allen A.W."/>
            <person name="Alvarado L."/>
            <person name="Arachchi H.M."/>
            <person name="Berlin A.M."/>
            <person name="Chapman S.B."/>
            <person name="Gainer-Dewar J."/>
            <person name="Goldberg J."/>
            <person name="Griggs A."/>
            <person name="Gujja S."/>
            <person name="Hansen M."/>
            <person name="Howarth C."/>
            <person name="Imamovic A."/>
            <person name="Ireland A."/>
            <person name="Larimer J."/>
            <person name="McCowan C."/>
            <person name="Murphy C."/>
            <person name="Pearson M."/>
            <person name="Poon T.W."/>
            <person name="Priest M."/>
            <person name="Roberts A."/>
            <person name="Saif S."/>
            <person name="Shea T."/>
            <person name="Sisk P."/>
            <person name="Sykes S."/>
            <person name="Wortman J."/>
            <person name="Nusbaum C."/>
            <person name="Birren B."/>
        </authorList>
    </citation>
    <scope>NUCLEOTIDE SEQUENCE [LARGE SCALE GENOMIC DNA]</scope>
    <source>
        <strain evidence="4 5">CBS 617.96</strain>
    </source>
</reference>
<feature type="region of interest" description="Disordered" evidence="2">
    <location>
        <begin position="806"/>
        <end position="830"/>
    </location>
</feature>
<dbReference type="HOGENOM" id="CLU_005822_0_0_1"/>
<evidence type="ECO:0000313" key="4">
    <source>
        <dbReference type="EMBL" id="EXJ88208.1"/>
    </source>
</evidence>
<gene>
    <name evidence="4" type="ORF">A1O1_05138</name>
</gene>
<feature type="region of interest" description="Disordered" evidence="2">
    <location>
        <begin position="1"/>
        <end position="124"/>
    </location>
</feature>
<dbReference type="GeneID" id="19160013"/>
<keyword evidence="3" id="KW-1133">Transmembrane helix</keyword>
<feature type="region of interest" description="Disordered" evidence="2">
    <location>
        <begin position="857"/>
        <end position="946"/>
    </location>
</feature>
<dbReference type="EMBL" id="AMWN01000004">
    <property type="protein sequence ID" value="EXJ88208.1"/>
    <property type="molecule type" value="Genomic_DNA"/>
</dbReference>
<feature type="transmembrane region" description="Helical" evidence="3">
    <location>
        <begin position="204"/>
        <end position="222"/>
    </location>
</feature>
<keyword evidence="5" id="KW-1185">Reference proteome</keyword>
<evidence type="ECO:0000256" key="2">
    <source>
        <dbReference type="SAM" id="MobiDB-lite"/>
    </source>
</evidence>
<keyword evidence="3" id="KW-0812">Transmembrane</keyword>
<dbReference type="STRING" id="1182541.W9Y6P7"/>
<feature type="compositionally biased region" description="Basic and acidic residues" evidence="2">
    <location>
        <begin position="95"/>
        <end position="104"/>
    </location>
</feature>
<organism evidence="4 5">
    <name type="scientific">Capronia coronata CBS 617.96</name>
    <dbReference type="NCBI Taxonomy" id="1182541"/>
    <lineage>
        <taxon>Eukaryota</taxon>
        <taxon>Fungi</taxon>
        <taxon>Dikarya</taxon>
        <taxon>Ascomycota</taxon>
        <taxon>Pezizomycotina</taxon>
        <taxon>Eurotiomycetes</taxon>
        <taxon>Chaetothyriomycetidae</taxon>
        <taxon>Chaetothyriales</taxon>
        <taxon>Herpotrichiellaceae</taxon>
        <taxon>Capronia</taxon>
    </lineage>
</organism>
<feature type="region of interest" description="Disordered" evidence="2">
    <location>
        <begin position="561"/>
        <end position="580"/>
    </location>
</feature>
<feature type="coiled-coil region" evidence="1">
    <location>
        <begin position="708"/>
        <end position="735"/>
    </location>
</feature>
<feature type="compositionally biased region" description="Low complexity" evidence="2">
    <location>
        <begin position="907"/>
        <end position="917"/>
    </location>
</feature>
<dbReference type="Proteomes" id="UP000019484">
    <property type="component" value="Unassembled WGS sequence"/>
</dbReference>
<protein>
    <recommendedName>
        <fullName evidence="6">Ubiquitination network signaling protein acrB</fullName>
    </recommendedName>
</protein>
<keyword evidence="1" id="KW-0175">Coiled coil</keyword>
<accession>W9Y6P7</accession>
<feature type="region of interest" description="Disordered" evidence="2">
    <location>
        <begin position="740"/>
        <end position="760"/>
    </location>
</feature>
<feature type="compositionally biased region" description="Polar residues" evidence="2">
    <location>
        <begin position="52"/>
        <end position="88"/>
    </location>
</feature>
<comment type="caution">
    <text evidence="4">The sequence shown here is derived from an EMBL/GenBank/DDBJ whole genome shotgun (WGS) entry which is preliminary data.</text>
</comment>
<dbReference type="eggNOG" id="ENOG502QSPS">
    <property type="taxonomic scope" value="Eukaryota"/>
</dbReference>
<feature type="transmembrane region" description="Helical" evidence="3">
    <location>
        <begin position="149"/>
        <end position="169"/>
    </location>
</feature>
<feature type="compositionally biased region" description="Low complexity" evidence="2">
    <location>
        <begin position="561"/>
        <end position="577"/>
    </location>
</feature>
<proteinExistence type="predicted"/>
<feature type="region of interest" description="Disordered" evidence="2">
    <location>
        <begin position="373"/>
        <end position="400"/>
    </location>
</feature>
<feature type="compositionally biased region" description="Basic residues" evidence="2">
    <location>
        <begin position="390"/>
        <end position="400"/>
    </location>
</feature>
<feature type="compositionally biased region" description="Basic residues" evidence="2">
    <location>
        <begin position="1"/>
        <end position="13"/>
    </location>
</feature>
<dbReference type="AlphaFoldDB" id="W9Y6P7"/>
<feature type="transmembrane region" description="Helical" evidence="3">
    <location>
        <begin position="247"/>
        <end position="264"/>
    </location>
</feature>